<keyword evidence="2" id="KW-1185">Reference proteome</keyword>
<evidence type="ECO:0000313" key="1">
    <source>
        <dbReference type="EMBL" id="RFC54974.1"/>
    </source>
</evidence>
<dbReference type="RefSeq" id="WP_116879953.1">
    <property type="nucleotide sequence ID" value="NZ_QURB01000002.1"/>
</dbReference>
<comment type="caution">
    <text evidence="1">The sequence shown here is derived from an EMBL/GenBank/DDBJ whole genome shotgun (WGS) entry which is preliminary data.</text>
</comment>
<sequence length="74" mass="8586">MEAGNTYIIHTENQEQANALKAFVKALKMKLEETNDKSYNPDFVKKIKRSKKEFQEGKYTTVNKDNLESFLGLK</sequence>
<dbReference type="Proteomes" id="UP000257127">
    <property type="component" value="Unassembled WGS sequence"/>
</dbReference>
<dbReference type="Pfam" id="PF10884">
    <property type="entry name" value="DUF2683"/>
    <property type="match status" value="1"/>
</dbReference>
<protein>
    <submittedName>
        <fullName evidence="1">Uncharacterized protein</fullName>
    </submittedName>
</protein>
<organism evidence="1 2">
    <name type="scientific">Brumimicrobium aurantiacum</name>
    <dbReference type="NCBI Taxonomy" id="1737063"/>
    <lineage>
        <taxon>Bacteria</taxon>
        <taxon>Pseudomonadati</taxon>
        <taxon>Bacteroidota</taxon>
        <taxon>Flavobacteriia</taxon>
        <taxon>Flavobacteriales</taxon>
        <taxon>Crocinitomicaceae</taxon>
        <taxon>Brumimicrobium</taxon>
    </lineage>
</organism>
<dbReference type="EMBL" id="QURB01000002">
    <property type="protein sequence ID" value="RFC54974.1"/>
    <property type="molecule type" value="Genomic_DNA"/>
</dbReference>
<name>A0A3E1EZJ1_9FLAO</name>
<accession>A0A3E1EZJ1</accession>
<dbReference type="InterPro" id="IPR020271">
    <property type="entry name" value="Uncharacterised_MJ1172"/>
</dbReference>
<proteinExistence type="predicted"/>
<reference evidence="1 2" key="1">
    <citation type="submission" date="2018-08" db="EMBL/GenBank/DDBJ databases">
        <title>The draft genome squence of Brumimicrobium sp. N62.</title>
        <authorList>
            <person name="Du Z.-J."/>
            <person name="Luo H.-R."/>
        </authorList>
    </citation>
    <scope>NUCLEOTIDE SEQUENCE [LARGE SCALE GENOMIC DNA]</scope>
    <source>
        <strain evidence="1 2">N62</strain>
    </source>
</reference>
<dbReference type="AlphaFoldDB" id="A0A3E1EZJ1"/>
<evidence type="ECO:0000313" key="2">
    <source>
        <dbReference type="Proteomes" id="UP000257127"/>
    </source>
</evidence>
<gene>
    <name evidence="1" type="ORF">DXU93_03900</name>
</gene>
<dbReference type="OrthoDB" id="827255at2"/>